<dbReference type="InterPro" id="IPR032687">
    <property type="entry name" value="AraC-type_N"/>
</dbReference>
<keyword evidence="1" id="KW-0805">Transcription regulation</keyword>
<keyword evidence="2" id="KW-0238">DNA-binding</keyword>
<feature type="domain" description="HTH araC/xylS-type" evidence="4">
    <location>
        <begin position="234"/>
        <end position="332"/>
    </location>
</feature>
<sequence>MEGPGISISMVYPIMKAIVHKGLDSKRFCGFAAFEESLLQDPDARIAGEELERLMIAAADFTRDDYFGLYQGLITEFADLGVLGYVMMHSKTVEGALEAYKRYNVILCSGFQLEWELLGDQARIRVFTQHEGGFSRHCAEDMVSSLYRLIGRLSSKLVPLQGVSFTHACPGGFGPYMDVFGVIPVFEAEHNAIYLNKEVLGYPILYADDKLLSVFESIAEETKVELSGSKRFSEQVVLWLKKKMPSQFPSLQETAAYFGMSARTLQHKLKQEETTFYELSVQVRKELAISYLKRKEYSVGDIAYALHFSEPSAFQNAFKKWTGLTPGQYRSHADRRTAQA</sequence>
<evidence type="ECO:0000313" key="5">
    <source>
        <dbReference type="EMBL" id="RIX53957.1"/>
    </source>
</evidence>
<name>A0A3A1UZV8_9BACL</name>
<accession>A0A3A1UZV8</accession>
<dbReference type="SMART" id="SM00342">
    <property type="entry name" value="HTH_ARAC"/>
    <property type="match status" value="1"/>
</dbReference>
<evidence type="ECO:0000256" key="3">
    <source>
        <dbReference type="ARBA" id="ARBA00023163"/>
    </source>
</evidence>
<dbReference type="SUPFAM" id="SSF46689">
    <property type="entry name" value="Homeodomain-like"/>
    <property type="match status" value="1"/>
</dbReference>
<dbReference type="Pfam" id="PF12833">
    <property type="entry name" value="HTH_18"/>
    <property type="match status" value="1"/>
</dbReference>
<comment type="caution">
    <text evidence="5">The sequence shown here is derived from an EMBL/GenBank/DDBJ whole genome shotgun (WGS) entry which is preliminary data.</text>
</comment>
<dbReference type="PANTHER" id="PTHR47894:SF1">
    <property type="entry name" value="HTH-TYPE TRANSCRIPTIONAL REGULATOR VQSM"/>
    <property type="match status" value="1"/>
</dbReference>
<reference evidence="5 6" key="1">
    <citation type="submission" date="2018-09" db="EMBL/GenBank/DDBJ databases">
        <title>Paenibacillus aracenensis nov. sp. isolated from a cave in southern Spain.</title>
        <authorList>
            <person name="Jurado V."/>
            <person name="Gutierrez-Patricio S."/>
            <person name="Gonzalez-Pimentel J.L."/>
            <person name="Miller A.Z."/>
            <person name="Laiz L."/>
            <person name="Saiz-Jimenez C."/>
        </authorList>
    </citation>
    <scope>NUCLEOTIDE SEQUENCE [LARGE SCALE GENOMIC DNA]</scope>
    <source>
        <strain evidence="5 6">DSM 22867</strain>
    </source>
</reference>
<dbReference type="PANTHER" id="PTHR47894">
    <property type="entry name" value="HTH-TYPE TRANSCRIPTIONAL REGULATOR GADX"/>
    <property type="match status" value="1"/>
</dbReference>
<proteinExistence type="predicted"/>
<evidence type="ECO:0000256" key="2">
    <source>
        <dbReference type="ARBA" id="ARBA00023125"/>
    </source>
</evidence>
<dbReference type="OrthoDB" id="5582699at2"/>
<dbReference type="Pfam" id="PF12625">
    <property type="entry name" value="Arabinose_bd"/>
    <property type="match status" value="1"/>
</dbReference>
<gene>
    <name evidence="5" type="ORF">D3P08_06810</name>
</gene>
<dbReference type="Proteomes" id="UP000266482">
    <property type="component" value="Unassembled WGS sequence"/>
</dbReference>
<dbReference type="GO" id="GO:0000976">
    <property type="term" value="F:transcription cis-regulatory region binding"/>
    <property type="evidence" value="ECO:0007669"/>
    <property type="project" value="TreeGrafter"/>
</dbReference>
<dbReference type="GO" id="GO:0003700">
    <property type="term" value="F:DNA-binding transcription factor activity"/>
    <property type="evidence" value="ECO:0007669"/>
    <property type="project" value="InterPro"/>
</dbReference>
<dbReference type="Gene3D" id="1.10.10.60">
    <property type="entry name" value="Homeodomain-like"/>
    <property type="match status" value="1"/>
</dbReference>
<dbReference type="GO" id="GO:0005829">
    <property type="term" value="C:cytosol"/>
    <property type="evidence" value="ECO:0007669"/>
    <property type="project" value="TreeGrafter"/>
</dbReference>
<protein>
    <submittedName>
        <fullName evidence="5">AraC family transcriptional regulator</fullName>
    </submittedName>
</protein>
<evidence type="ECO:0000313" key="6">
    <source>
        <dbReference type="Proteomes" id="UP000266482"/>
    </source>
</evidence>
<dbReference type="AlphaFoldDB" id="A0A3A1UZV8"/>
<evidence type="ECO:0000259" key="4">
    <source>
        <dbReference type="PROSITE" id="PS01124"/>
    </source>
</evidence>
<dbReference type="InterPro" id="IPR009057">
    <property type="entry name" value="Homeodomain-like_sf"/>
</dbReference>
<organism evidence="5 6">
    <name type="scientific">Paenibacillus nanensis</name>
    <dbReference type="NCBI Taxonomy" id="393251"/>
    <lineage>
        <taxon>Bacteria</taxon>
        <taxon>Bacillati</taxon>
        <taxon>Bacillota</taxon>
        <taxon>Bacilli</taxon>
        <taxon>Bacillales</taxon>
        <taxon>Paenibacillaceae</taxon>
        <taxon>Paenibacillus</taxon>
    </lineage>
</organism>
<dbReference type="InterPro" id="IPR018060">
    <property type="entry name" value="HTH_AraC"/>
</dbReference>
<dbReference type="PROSITE" id="PS01124">
    <property type="entry name" value="HTH_ARAC_FAMILY_2"/>
    <property type="match status" value="1"/>
</dbReference>
<keyword evidence="6" id="KW-1185">Reference proteome</keyword>
<dbReference type="EMBL" id="QXQA01000003">
    <property type="protein sequence ID" value="RIX53957.1"/>
    <property type="molecule type" value="Genomic_DNA"/>
</dbReference>
<evidence type="ECO:0000256" key="1">
    <source>
        <dbReference type="ARBA" id="ARBA00023015"/>
    </source>
</evidence>
<keyword evidence="3" id="KW-0804">Transcription</keyword>
<dbReference type="RefSeq" id="WP_119598703.1">
    <property type="nucleotide sequence ID" value="NZ_QXQA01000003.1"/>
</dbReference>